<dbReference type="AlphaFoldDB" id="A0ABD1KLL5"/>
<evidence type="ECO:0000256" key="9">
    <source>
        <dbReference type="ARBA" id="ARBA00074506"/>
    </source>
</evidence>
<dbReference type="InterPro" id="IPR023606">
    <property type="entry name" value="CoA-Trfase_III_dom_1_sf"/>
</dbReference>
<evidence type="ECO:0000256" key="2">
    <source>
        <dbReference type="ARBA" id="ARBA00008383"/>
    </source>
</evidence>
<evidence type="ECO:0000313" key="12">
    <source>
        <dbReference type="Proteomes" id="UP001591681"/>
    </source>
</evidence>
<dbReference type="EMBL" id="JBHFQA010000004">
    <property type="protein sequence ID" value="KAL2100022.1"/>
    <property type="molecule type" value="Genomic_DNA"/>
</dbReference>
<dbReference type="InterPro" id="IPR044855">
    <property type="entry name" value="CoA-Trfase_III_dom3_sf"/>
</dbReference>
<dbReference type="Pfam" id="PF02515">
    <property type="entry name" value="CoA_transf_3"/>
    <property type="match status" value="1"/>
</dbReference>
<comment type="caution">
    <text evidence="11">The sequence shown here is derived from an EMBL/GenBank/DDBJ whole genome shotgun (WGS) entry which is preliminary data.</text>
</comment>
<dbReference type="EC" id="5.1.99.4" evidence="8"/>
<organism evidence="11 12">
    <name type="scientific">Coilia grayii</name>
    <name type="common">Gray's grenadier anchovy</name>
    <dbReference type="NCBI Taxonomy" id="363190"/>
    <lineage>
        <taxon>Eukaryota</taxon>
        <taxon>Metazoa</taxon>
        <taxon>Chordata</taxon>
        <taxon>Craniata</taxon>
        <taxon>Vertebrata</taxon>
        <taxon>Euteleostomi</taxon>
        <taxon>Actinopterygii</taxon>
        <taxon>Neopterygii</taxon>
        <taxon>Teleostei</taxon>
        <taxon>Clupei</taxon>
        <taxon>Clupeiformes</taxon>
        <taxon>Clupeoidei</taxon>
        <taxon>Engraulidae</taxon>
        <taxon>Coilinae</taxon>
        <taxon>Coilia</taxon>
    </lineage>
</organism>
<evidence type="ECO:0000256" key="6">
    <source>
        <dbReference type="ARBA" id="ARBA00052701"/>
    </source>
</evidence>
<dbReference type="InterPro" id="IPR003673">
    <property type="entry name" value="CoA-Trfase_fam_III"/>
</dbReference>
<dbReference type="FunFam" id="3.40.50.10540:FF:000004">
    <property type="entry name" value="Probable alpha-methylacyl-CoA racemase mcr"/>
    <property type="match status" value="1"/>
</dbReference>
<dbReference type="Gene3D" id="3.40.50.10540">
    <property type="entry name" value="Crotonobetainyl-coa:carnitine coa-transferase, domain 1"/>
    <property type="match status" value="1"/>
</dbReference>
<evidence type="ECO:0000256" key="4">
    <source>
        <dbReference type="ARBA" id="ARBA00051456"/>
    </source>
</evidence>
<evidence type="ECO:0000313" key="11">
    <source>
        <dbReference type="EMBL" id="KAL2100022.1"/>
    </source>
</evidence>
<comment type="catalytic activity">
    <reaction evidence="6">
        <text>(25R)-3alpha,7alpha,12alpha-trihydroxy-5beta-cholestan-26-oyl-CoA = (25S)-3alpha,7alpha,12alpha-trihydroxy-5beta-cholestan-26-oyl-CoA</text>
        <dbReference type="Rhea" id="RHEA:40455"/>
        <dbReference type="ChEBI" id="CHEBI:58677"/>
        <dbReference type="ChEBI" id="CHEBI:77251"/>
    </reaction>
    <physiologicalReaction direction="left-to-right" evidence="6">
        <dbReference type="Rhea" id="RHEA:40456"/>
    </physiologicalReaction>
    <physiologicalReaction direction="right-to-left" evidence="6">
        <dbReference type="Rhea" id="RHEA:40457"/>
    </physiologicalReaction>
</comment>
<dbReference type="GO" id="GO:0008111">
    <property type="term" value="F:alpha-methylacyl-CoA racemase activity"/>
    <property type="evidence" value="ECO:0007669"/>
    <property type="project" value="UniProtKB-EC"/>
</dbReference>
<dbReference type="FunFam" id="3.30.1540.10:FF:000004">
    <property type="entry name" value="Probable alpha-methylacyl-CoA racemase mcr"/>
    <property type="match status" value="1"/>
</dbReference>
<evidence type="ECO:0000256" key="8">
    <source>
        <dbReference type="ARBA" id="ARBA00066407"/>
    </source>
</evidence>
<dbReference type="InterPro" id="IPR050509">
    <property type="entry name" value="CoA-transferase_III"/>
</dbReference>
<comment type="pathway">
    <text evidence="1">Lipid metabolism; bile acid biosynthesis.</text>
</comment>
<comment type="catalytic activity">
    <reaction evidence="4">
        <text>a (2S)-2-methylacyl-CoA = a (2R)-2-methylacyl-CoA</text>
        <dbReference type="Rhea" id="RHEA:12657"/>
        <dbReference type="ChEBI" id="CHEBI:57313"/>
        <dbReference type="ChEBI" id="CHEBI:57314"/>
        <dbReference type="EC" id="5.1.99.4"/>
    </reaction>
    <physiologicalReaction direction="left-to-right" evidence="4">
        <dbReference type="Rhea" id="RHEA:12658"/>
    </physiologicalReaction>
    <physiologicalReaction direction="right-to-left" evidence="4">
        <dbReference type="Rhea" id="RHEA:12659"/>
    </physiologicalReaction>
</comment>
<evidence type="ECO:0000256" key="7">
    <source>
        <dbReference type="ARBA" id="ARBA00056478"/>
    </source>
</evidence>
<reference evidence="11 12" key="1">
    <citation type="submission" date="2024-09" db="EMBL/GenBank/DDBJ databases">
        <title>A chromosome-level genome assembly of Gray's grenadier anchovy, Coilia grayii.</title>
        <authorList>
            <person name="Fu Z."/>
        </authorList>
    </citation>
    <scope>NUCLEOTIDE SEQUENCE [LARGE SCALE GENOMIC DNA]</scope>
    <source>
        <strain evidence="11">G4</strain>
        <tissue evidence="11">Muscle</tissue>
    </source>
</reference>
<dbReference type="PANTHER" id="PTHR48228">
    <property type="entry name" value="SUCCINYL-COA--D-CITRAMALATE COA-TRANSFERASE"/>
    <property type="match status" value="1"/>
</dbReference>
<name>A0ABD1KLL5_9TELE</name>
<comment type="catalytic activity">
    <reaction evidence="5">
        <text>(2R,6)-dimethylheptanoyl-CoA = (2S,6)-dimethylheptanoyl-CoA</text>
        <dbReference type="Rhea" id="RHEA:46732"/>
        <dbReference type="ChEBI" id="CHEBI:86982"/>
        <dbReference type="ChEBI" id="CHEBI:86983"/>
    </reaction>
    <physiologicalReaction direction="left-to-right" evidence="5">
        <dbReference type="Rhea" id="RHEA:46733"/>
    </physiologicalReaction>
</comment>
<evidence type="ECO:0000256" key="1">
    <source>
        <dbReference type="ARBA" id="ARBA00004860"/>
    </source>
</evidence>
<comment type="similarity">
    <text evidence="2">Belongs to the CoA-transferase III family.</text>
</comment>
<keyword evidence="3" id="KW-0413">Isomerase</keyword>
<evidence type="ECO:0000256" key="5">
    <source>
        <dbReference type="ARBA" id="ARBA00052633"/>
    </source>
</evidence>
<accession>A0ABD1KLL5</accession>
<dbReference type="SUPFAM" id="SSF89796">
    <property type="entry name" value="CoA-transferase family III (CaiB/BaiF)"/>
    <property type="match status" value="1"/>
</dbReference>
<gene>
    <name evidence="11" type="ORF">ACEWY4_004416</name>
</gene>
<evidence type="ECO:0000256" key="10">
    <source>
        <dbReference type="ARBA" id="ARBA00075249"/>
    </source>
</evidence>
<keyword evidence="12" id="KW-1185">Reference proteome</keyword>
<sequence length="462" mass="50080">MLGCEYKNFSITLGKLPTTPVKKMIVTKEASKQAESAAGGGEELDTTSSRLHLLSTGDVIITRQIRCFQSNRCEGKRRLDMALAGVRVIELAGLAPAPFCGMILADFGARVIRVDKTKVAMAMDTQARGKQSVALNLKHPRGVAALRRLCVQSDVLIEPFRHGVMEKLGLGPEELLKDNPRLIYARLTGYGQTGSYSKAAGHDINYLAMSGLLSMLGRSHEKPYAPLNLVADFAGGGLTCALGIVLALLERSQSGKGQVIDASMVEGAAYVGSFMWKSRSIGLWNRGRGENLLDSGAPFYDTYRTSDGKHVAVGAIEPQFYDQLIQGLGLDASSLPAQMSITDWPEMRENFAQVFATKTQAEWGQIFDGTDACVTPVLSLDEVSGHPHNQQRGSFLRDAHGEESPRPAPLLSRSAAKPSLARDPFIGEHTRPVLQDFGFTAAEINQMEAEGIVECKETKARL</sequence>
<protein>
    <recommendedName>
        <fullName evidence="9">Alpha-methylacyl-CoA racemase</fullName>
        <ecNumber evidence="8">5.1.99.4</ecNumber>
    </recommendedName>
    <alternativeName>
        <fullName evidence="10">2-methylacyl-CoA racemase</fullName>
    </alternativeName>
</protein>
<comment type="function">
    <text evidence="7">Catalyzes the interconversion of (R)- and (S)-stereoisomers of alpha-methyl-branched-chain fatty acyl-CoA esters. Acts only on coenzyme A thioesters, not on free fatty acids, and accepts as substrates a wide range of alpha-methylacyl-CoAs, including pristanoyl-CoA, trihydroxycoprostanoyl-CoA (an intermediate in bile acid synthesis), and arylpropionic acids like the anti-inflammatory drug ibuprofen (2-(4-isobutylphenyl)propionic acid) but neither 3-methyl-branched nor linear-chain acyl-CoAs.</text>
</comment>
<dbReference type="Gene3D" id="3.30.1540.10">
    <property type="entry name" value="formyl-coa transferase, domain 3"/>
    <property type="match status" value="1"/>
</dbReference>
<dbReference type="Proteomes" id="UP001591681">
    <property type="component" value="Unassembled WGS sequence"/>
</dbReference>
<proteinExistence type="inferred from homology"/>
<evidence type="ECO:0000256" key="3">
    <source>
        <dbReference type="ARBA" id="ARBA00023235"/>
    </source>
</evidence>
<dbReference type="PANTHER" id="PTHR48228:SF5">
    <property type="entry name" value="ALPHA-METHYLACYL-COA RACEMASE"/>
    <property type="match status" value="1"/>
</dbReference>